<accession>V4HIY1</accession>
<dbReference type="RefSeq" id="WP_023394954.1">
    <property type="nucleotide sequence ID" value="NZ_ASGZ01000040.1"/>
</dbReference>
<name>V4HIY1_9EURY</name>
<dbReference type="EMBL" id="ASGZ01000040">
    <property type="protein sequence ID" value="ESP87859.1"/>
    <property type="molecule type" value="Genomic_DNA"/>
</dbReference>
<sequence>MANVRGEALLGGASGLLDEPRRYVRTERLGDPGDALSVSGDVVGRLLAVEETPLAHVDVAPDVRERLCQALGDGRTVFVHYVE</sequence>
<dbReference type="AlphaFoldDB" id="V4HIY1"/>
<proteinExistence type="predicted"/>
<organism evidence="1 2">
    <name type="scientific">Candidatus Halobonum tyrrellensis G22</name>
    <dbReference type="NCBI Taxonomy" id="1324957"/>
    <lineage>
        <taxon>Archaea</taxon>
        <taxon>Methanobacteriati</taxon>
        <taxon>Methanobacteriota</taxon>
        <taxon>Stenosarchaea group</taxon>
        <taxon>Halobacteria</taxon>
        <taxon>Halobacteriales</taxon>
        <taxon>Haloferacaceae</taxon>
        <taxon>Candidatus Halobonum</taxon>
    </lineage>
</organism>
<dbReference type="Proteomes" id="UP000017840">
    <property type="component" value="Unassembled WGS sequence"/>
</dbReference>
<protein>
    <submittedName>
        <fullName evidence="1">Uncharacterized protein</fullName>
    </submittedName>
</protein>
<evidence type="ECO:0000313" key="2">
    <source>
        <dbReference type="Proteomes" id="UP000017840"/>
    </source>
</evidence>
<reference evidence="1 2" key="1">
    <citation type="journal article" date="2013" name="Genome Announc.">
        <title>Draft Genome Sequence of 'Candidatus Halobonum tyrrellensis' Strain G22, Isolated from the Hypersaline Waters of Lake Tyrrell, Australia.</title>
        <authorList>
            <person name="Ugalde J.A."/>
            <person name="Narasingarao P."/>
            <person name="Kuo S."/>
            <person name="Podell S."/>
            <person name="Allen E.E."/>
        </authorList>
    </citation>
    <scope>NUCLEOTIDE SEQUENCE [LARGE SCALE GENOMIC DNA]</scope>
    <source>
        <strain evidence="1 2">G22</strain>
    </source>
</reference>
<gene>
    <name evidence="1" type="ORF">K933_11891</name>
</gene>
<keyword evidence="2" id="KW-1185">Reference proteome</keyword>
<dbReference type="OrthoDB" id="376586at2157"/>
<comment type="caution">
    <text evidence="1">The sequence shown here is derived from an EMBL/GenBank/DDBJ whole genome shotgun (WGS) entry which is preliminary data.</text>
</comment>
<evidence type="ECO:0000313" key="1">
    <source>
        <dbReference type="EMBL" id="ESP87859.1"/>
    </source>
</evidence>